<dbReference type="SUPFAM" id="SSF50729">
    <property type="entry name" value="PH domain-like"/>
    <property type="match status" value="1"/>
</dbReference>
<dbReference type="GO" id="GO:0030027">
    <property type="term" value="C:lamellipodium"/>
    <property type="evidence" value="ECO:0007669"/>
    <property type="project" value="UniProtKB-SubCell"/>
</dbReference>
<evidence type="ECO:0000256" key="11">
    <source>
        <dbReference type="ARBA" id="ARBA00023242"/>
    </source>
</evidence>
<evidence type="ECO:0000259" key="17">
    <source>
        <dbReference type="PROSITE" id="PS50003"/>
    </source>
</evidence>
<keyword evidence="9" id="KW-0238">DNA-binding</keyword>
<keyword evidence="10" id="KW-0472">Membrane</keyword>
<evidence type="ECO:0000256" key="8">
    <source>
        <dbReference type="ARBA" id="ARBA00023054"/>
    </source>
</evidence>
<name>A0A3P8QTV2_ASTCA</name>
<reference evidence="19" key="2">
    <citation type="submission" date="2023-03" db="EMBL/GenBank/DDBJ databases">
        <authorList>
            <consortium name="Wellcome Sanger Institute Data Sharing"/>
        </authorList>
    </citation>
    <scope>NUCLEOTIDE SEQUENCE [LARGE SCALE GENOMIC DNA]</scope>
</reference>
<evidence type="ECO:0000256" key="1">
    <source>
        <dbReference type="ARBA" id="ARBA00004123"/>
    </source>
</evidence>
<dbReference type="PANTHER" id="PTHR14383:SF6">
    <property type="entry name" value="SWITCH-ASSOCIATED PROTEIN 70"/>
    <property type="match status" value="1"/>
</dbReference>
<evidence type="ECO:0000256" key="9">
    <source>
        <dbReference type="ARBA" id="ARBA00023125"/>
    </source>
</evidence>
<accession>A0A3P8QTV2</accession>
<evidence type="ECO:0000256" key="5">
    <source>
        <dbReference type="ARBA" id="ARBA00022475"/>
    </source>
</evidence>
<proteinExistence type="predicted"/>
<protein>
    <recommendedName>
        <fullName evidence="15">Switch-associated protein 70</fullName>
    </recommendedName>
</protein>
<keyword evidence="7" id="KW-0597">Phosphoprotein</keyword>
<keyword evidence="19" id="KW-1185">Reference proteome</keyword>
<evidence type="ECO:0000256" key="16">
    <source>
        <dbReference type="SAM" id="Coils"/>
    </source>
</evidence>
<sequence>MALRDELLKSIWHAFTALDVDKSGKVSKSQLKVKDNFNRQDFNKMCWTLSYRKNMEQNELKICNDDAFKIWCIFNFLSEDRYPLIIVTEEIEYFLRKLTEAMGGSWVEERFEDYKLQLNSKQQCLNAWELISLVGSGHFSKGMDHQTLSMGIGEVYQELILDVLKQGYMMKKGHKRKNWTERWFVLKPNTISYFVGEDLAEKKGDVLLDGNCSVEHLQDKEGKKCLFLIKSSQKSFEISASDKKKKQEWIQAVQNCVTLLRQGRPAPHREARQKRRELRLKQQAEQEELELRMRELQIANEAKQHELENMRKALEEAAADAAEEEKRRLQTQTELQDRYRRDLEREKLVRQQIEKNLAEKSTELEQYLQRVHELEDMYRQLEHALEDERRARQDEEIIRKLQTRLLEEEAKKRAELEQIHLQQKQAISVTVAEKEELEKERLAKESALQAAMKQLEQLELERQGALEQYETVKKKLETATNNTKTWKHKVAEHEGLLRLIQPGAKGQQNITNWGPAAFSEAELSLREKQWQETKNQY</sequence>
<feature type="domain" description="PH" evidence="17">
    <location>
        <begin position="162"/>
        <end position="258"/>
    </location>
</feature>
<dbReference type="FunFam" id="2.30.29.30:FF:000175">
    <property type="entry name" value="switch-associated protein 70 isoform X2"/>
    <property type="match status" value="1"/>
</dbReference>
<dbReference type="Gene3D" id="2.30.29.30">
    <property type="entry name" value="Pleckstrin-homology domain (PH domain)/Phosphotyrosine-binding domain (PTB)"/>
    <property type="match status" value="1"/>
</dbReference>
<evidence type="ECO:0000256" key="2">
    <source>
        <dbReference type="ARBA" id="ARBA00004236"/>
    </source>
</evidence>
<feature type="coiled-coil region" evidence="16">
    <location>
        <begin position="268"/>
        <end position="482"/>
    </location>
</feature>
<dbReference type="Ensembl" id="ENSACLT00000033268.2">
    <property type="protein sequence ID" value="ENSACLP00000032504.2"/>
    <property type="gene ID" value="ENSACLG00000021993.2"/>
</dbReference>
<evidence type="ECO:0000256" key="10">
    <source>
        <dbReference type="ARBA" id="ARBA00023136"/>
    </source>
</evidence>
<evidence type="ECO:0000313" key="18">
    <source>
        <dbReference type="Ensembl" id="ENSACLP00000032504.2"/>
    </source>
</evidence>
<dbReference type="AlphaFoldDB" id="A0A3P8QTV2"/>
<evidence type="ECO:0000256" key="15">
    <source>
        <dbReference type="ARBA" id="ARBA00074876"/>
    </source>
</evidence>
<evidence type="ECO:0000256" key="13">
    <source>
        <dbReference type="ARBA" id="ARBA00059750"/>
    </source>
</evidence>
<evidence type="ECO:0000313" key="19">
    <source>
        <dbReference type="Proteomes" id="UP000265100"/>
    </source>
</evidence>
<dbReference type="Pfam" id="PF00169">
    <property type="entry name" value="PH"/>
    <property type="match status" value="1"/>
</dbReference>
<dbReference type="GO" id="GO:0003677">
    <property type="term" value="F:DNA binding"/>
    <property type="evidence" value="ECO:0007669"/>
    <property type="project" value="UniProtKB-KW"/>
</dbReference>
<dbReference type="PANTHER" id="PTHR14383">
    <property type="entry name" value="SWAP-70 RECOMBINASE"/>
    <property type="match status" value="1"/>
</dbReference>
<evidence type="ECO:0000256" key="6">
    <source>
        <dbReference type="ARBA" id="ARBA00022490"/>
    </source>
</evidence>
<keyword evidence="12" id="KW-0966">Cell projection</keyword>
<dbReference type="CDD" id="cd13273">
    <property type="entry name" value="PH_SWAP-70"/>
    <property type="match status" value="1"/>
</dbReference>
<dbReference type="Bgee" id="ENSACLG00000021993">
    <property type="expression patterns" value="Expressed in brain and 6 other cell types or tissues"/>
</dbReference>
<comment type="subcellular location">
    <subcellularLocation>
        <location evidence="2">Cell membrane</location>
    </subcellularLocation>
    <subcellularLocation>
        <location evidence="4">Cell projection</location>
        <location evidence="4">Lamellipodium</location>
    </subcellularLocation>
    <subcellularLocation>
        <location evidence="3">Cytoplasm</location>
    </subcellularLocation>
    <subcellularLocation>
        <location evidence="1">Nucleus</location>
    </subcellularLocation>
</comment>
<evidence type="ECO:0000256" key="4">
    <source>
        <dbReference type="ARBA" id="ARBA00004510"/>
    </source>
</evidence>
<dbReference type="GO" id="GO:0005737">
    <property type="term" value="C:cytoplasm"/>
    <property type="evidence" value="ECO:0007669"/>
    <property type="project" value="UniProtKB-SubCell"/>
</dbReference>
<dbReference type="InterPro" id="IPR057837">
    <property type="entry name" value="PH_SWAP70"/>
</dbReference>
<evidence type="ECO:0000256" key="12">
    <source>
        <dbReference type="ARBA" id="ARBA00023273"/>
    </source>
</evidence>
<reference evidence="18" key="4">
    <citation type="submission" date="2025-09" db="UniProtKB">
        <authorList>
            <consortium name="Ensembl"/>
        </authorList>
    </citation>
    <scope>IDENTIFICATION</scope>
</reference>
<dbReference type="GO" id="GO:0005886">
    <property type="term" value="C:plasma membrane"/>
    <property type="evidence" value="ECO:0007669"/>
    <property type="project" value="UniProtKB-SubCell"/>
</dbReference>
<keyword evidence="5" id="KW-1003">Cell membrane</keyword>
<comment type="function">
    <text evidence="13">Phosphatidylinositol 3,4,5-trisphosphate-dependent guanine nucleotide exchange factor (GEF) which, independently of RAS, transduces signals from tyrosine kinase receptors to RAC. It also mediates signaling of membrane ruffling. Regulates the actin cytoskeleton as an effector or adapter protein in response to agonist stimulated phosphatidylinositol (3,4)-bisphosphate production and cell protrusion.</text>
</comment>
<dbReference type="SMART" id="SM00233">
    <property type="entry name" value="PH"/>
    <property type="match status" value="1"/>
</dbReference>
<dbReference type="PROSITE" id="PS50003">
    <property type="entry name" value="PH_DOMAIN"/>
    <property type="match status" value="1"/>
</dbReference>
<dbReference type="InterPro" id="IPR057836">
    <property type="entry name" value="EF-hand_SWAP70_N"/>
</dbReference>
<dbReference type="InterPro" id="IPR001849">
    <property type="entry name" value="PH_domain"/>
</dbReference>
<dbReference type="GeneTree" id="ENSGT00950000183017"/>
<dbReference type="GO" id="GO:0005634">
    <property type="term" value="C:nucleus"/>
    <property type="evidence" value="ECO:0007669"/>
    <property type="project" value="UniProtKB-SubCell"/>
</dbReference>
<keyword evidence="11" id="KW-0539">Nucleus</keyword>
<organism evidence="18 19">
    <name type="scientific">Astatotilapia calliptera</name>
    <name type="common">Eastern happy</name>
    <name type="synonym">Chromis callipterus</name>
    <dbReference type="NCBI Taxonomy" id="8154"/>
    <lineage>
        <taxon>Eukaryota</taxon>
        <taxon>Metazoa</taxon>
        <taxon>Chordata</taxon>
        <taxon>Craniata</taxon>
        <taxon>Vertebrata</taxon>
        <taxon>Euteleostomi</taxon>
        <taxon>Actinopterygii</taxon>
        <taxon>Neopterygii</taxon>
        <taxon>Teleostei</taxon>
        <taxon>Neoteleostei</taxon>
        <taxon>Acanthomorphata</taxon>
        <taxon>Ovalentaria</taxon>
        <taxon>Cichlomorphae</taxon>
        <taxon>Cichliformes</taxon>
        <taxon>Cichlidae</taxon>
        <taxon>African cichlids</taxon>
        <taxon>Pseudocrenilabrinae</taxon>
        <taxon>Haplochromini</taxon>
        <taxon>Astatotilapia</taxon>
    </lineage>
</organism>
<comment type="subunit">
    <text evidence="14">The SWAP complex consists of NPM1, NCL, PARP1 and SWAP70.</text>
</comment>
<evidence type="ECO:0000256" key="3">
    <source>
        <dbReference type="ARBA" id="ARBA00004496"/>
    </source>
</evidence>
<evidence type="ECO:0000256" key="14">
    <source>
        <dbReference type="ARBA" id="ARBA00066244"/>
    </source>
</evidence>
<dbReference type="InterPro" id="IPR011993">
    <property type="entry name" value="PH-like_dom_sf"/>
</dbReference>
<keyword evidence="6" id="KW-0963">Cytoplasm</keyword>
<reference evidence="18 19" key="1">
    <citation type="submission" date="2018-05" db="EMBL/GenBank/DDBJ databases">
        <authorList>
            <person name="Datahose"/>
        </authorList>
    </citation>
    <scope>NUCLEOTIDE SEQUENCE</scope>
</reference>
<dbReference type="Proteomes" id="UP000265100">
    <property type="component" value="Chromosome 7"/>
</dbReference>
<reference evidence="18" key="3">
    <citation type="submission" date="2025-08" db="UniProtKB">
        <authorList>
            <consortium name="Ensembl"/>
        </authorList>
    </citation>
    <scope>IDENTIFICATION</scope>
</reference>
<dbReference type="Pfam" id="PF25530">
    <property type="entry name" value="EF-hand_SWAP70_N"/>
    <property type="match status" value="1"/>
</dbReference>
<keyword evidence="8 16" id="KW-0175">Coiled coil</keyword>
<evidence type="ECO:0000256" key="7">
    <source>
        <dbReference type="ARBA" id="ARBA00022553"/>
    </source>
</evidence>